<name>W4EN66_9BACL</name>
<accession>W4EN66</accession>
<dbReference type="eggNOG" id="COG1672">
    <property type="taxonomic scope" value="Bacteria"/>
</dbReference>
<organism evidence="1 2">
    <name type="scientific">Viridibacillus arenosi FSL R5-213</name>
    <dbReference type="NCBI Taxonomy" id="1227360"/>
    <lineage>
        <taxon>Bacteria</taxon>
        <taxon>Bacillati</taxon>
        <taxon>Bacillota</taxon>
        <taxon>Bacilli</taxon>
        <taxon>Bacillales</taxon>
        <taxon>Caryophanaceae</taxon>
        <taxon>Viridibacillus</taxon>
    </lineage>
</organism>
<dbReference type="Proteomes" id="UP000019062">
    <property type="component" value="Unassembled WGS sequence"/>
</dbReference>
<dbReference type="AlphaFoldDB" id="W4EN66"/>
<proteinExistence type="predicted"/>
<dbReference type="EMBL" id="ASQA01000035">
    <property type="protein sequence ID" value="ETT81990.1"/>
    <property type="molecule type" value="Genomic_DNA"/>
</dbReference>
<gene>
    <name evidence="1" type="ORF">C176_17501</name>
</gene>
<protein>
    <submittedName>
        <fullName evidence="1">Uncharacterized protein</fullName>
    </submittedName>
</protein>
<evidence type="ECO:0000313" key="1">
    <source>
        <dbReference type="EMBL" id="ETT81990.1"/>
    </source>
</evidence>
<comment type="caution">
    <text evidence="1">The sequence shown here is derived from an EMBL/GenBank/DDBJ whole genome shotgun (WGS) entry which is preliminary data.</text>
</comment>
<sequence>MDFKEMIYHILNGEAVLFLGAGFSREATNIIDTEMSDAQKFSDKLAEDMGLDEKDSLDIISDIYLQQVGDDEDELIHRKQELVRVIQNLFYTKKITEVQKEISLLPWKRIYTTNYDDIVEYAHNFNIRTYHLNSPMKEILKDKSIVHLNGYARTVNTDKIDNQFKLTTRSYLLTDFQKSPSKQAFDHDIKTAKVIIIIGASFRYDLDIQRLLYKFPNIKQKVFFIEREDKVFTQVEKNKKNLIGDIIQIGMEGLVQKVEEEKKDFIKSTENEKFLSFIKLSTKFNTEFEELNEENIWDLLINGNLDERLLYLHKNEGKYLVNRKWIQNIIMDFESKDMKIGIIHSYLGNGKSILSKQIAYELVDKKQVFEFIGYDYDWELELEKIANMQKEVIILVDDYQNNLDFIFKAINLTGSNVKLLLNCRTSINLSVYHRIEERLSSSLNIKEYDINVLVEEEIINFAKYLKDRNFRNVFGKNDEEIIRFIKVDCRSNLVNILIDLINSQEIKERVNGIINPILKNDAQKELLLAIIINNTCQLGLKFDELVTILESDLNFTALIRDKNLQEIVNFHDNKILIKSSILAKYILHSNDFNSELMKIIEKIAVNAYLINEYKCKNIREKLISLSNIRELIFQNKRVSTLQINKQILSLFEGLKDYKEFKGNIFFWLQYAMACIDSKSYLRAEEYFSNSYNLATKANGFNTYQIDTQYGRYKLSRCINEDNLENSIESLKEVQALWLGAIKMKKERSDYVFKQFQLLEVFVNKFSRKWKDSDITYVISLLNYLEKVVNQTKSRDKQRTLHLIGNCKKTVFKAAVQA</sequence>
<dbReference type="RefSeq" id="WP_038188770.1">
    <property type="nucleotide sequence ID" value="NZ_ASQA01000035.1"/>
</dbReference>
<evidence type="ECO:0000313" key="2">
    <source>
        <dbReference type="Proteomes" id="UP000019062"/>
    </source>
</evidence>
<reference evidence="1 2" key="1">
    <citation type="journal article" date="2014" name="BMC Genomics">
        <title>Genomic comparison of sporeforming bacilli isolated from milk.</title>
        <authorList>
            <person name="Moreno Switt A.I."/>
            <person name="Andrus A.D."/>
            <person name="Ranieri M.L."/>
            <person name="Orsi R.H."/>
            <person name="Ivy R."/>
            <person name="den Bakker H.C."/>
            <person name="Martin N.H."/>
            <person name="Wiedmann M."/>
            <person name="Boor K.J."/>
        </authorList>
    </citation>
    <scope>NUCLEOTIDE SEQUENCE [LARGE SCALE GENOMIC DNA]</scope>
    <source>
        <strain evidence="1 2">FSL R5-213</strain>
    </source>
</reference>
<keyword evidence="2" id="KW-1185">Reference proteome</keyword>